<evidence type="ECO:0000256" key="3">
    <source>
        <dbReference type="ARBA" id="ARBA00004906"/>
    </source>
</evidence>
<keyword evidence="15" id="KW-0436">Ligase</keyword>
<dbReference type="eggNOG" id="KOG0940">
    <property type="taxonomic scope" value="Eukaryota"/>
</dbReference>
<dbReference type="GeneID" id="6010118"/>
<dbReference type="GO" id="GO:0016874">
    <property type="term" value="F:ligase activity"/>
    <property type="evidence" value="ECO:0007669"/>
    <property type="project" value="UniProtKB-KW"/>
</dbReference>
<feature type="compositionally biased region" description="Polar residues" evidence="11">
    <location>
        <begin position="172"/>
        <end position="189"/>
    </location>
</feature>
<evidence type="ECO:0000256" key="7">
    <source>
        <dbReference type="ARBA" id="ARBA00022786"/>
    </source>
</evidence>
<accession>A8NGX0</accession>
<dbReference type="GO" id="GO:0005737">
    <property type="term" value="C:cytoplasm"/>
    <property type="evidence" value="ECO:0007669"/>
    <property type="project" value="UniProtKB-SubCell"/>
</dbReference>
<dbReference type="OrthoDB" id="8068875at2759"/>
<dbReference type="FunCoup" id="A8NGX0">
    <property type="interactions" value="433"/>
</dbReference>
<feature type="region of interest" description="Disordered" evidence="11">
    <location>
        <begin position="313"/>
        <end position="341"/>
    </location>
</feature>
<evidence type="ECO:0000256" key="8">
    <source>
        <dbReference type="PIRNR" id="PIRNR001569"/>
    </source>
</evidence>
<dbReference type="SUPFAM" id="SSF49562">
    <property type="entry name" value="C2 domain (Calcium/lipid-binding domain, CaLB)"/>
    <property type="match status" value="1"/>
</dbReference>
<dbReference type="SMART" id="SM00456">
    <property type="entry name" value="WW"/>
    <property type="match status" value="3"/>
</dbReference>
<dbReference type="FunFam" id="2.20.70.10:FF:000077">
    <property type="entry name" value="E3 ubiquitin-protein ligase"/>
    <property type="match status" value="1"/>
</dbReference>
<feature type="compositionally biased region" description="Low complexity" evidence="11">
    <location>
        <begin position="208"/>
        <end position="276"/>
    </location>
</feature>
<dbReference type="FunFam" id="3.30.2160.10:FF:000001">
    <property type="entry name" value="E3 ubiquitin-protein ligase NEDD4-like"/>
    <property type="match status" value="1"/>
</dbReference>
<dbReference type="PROSITE" id="PS50004">
    <property type="entry name" value="C2"/>
    <property type="match status" value="1"/>
</dbReference>
<dbReference type="Gene3D" id="3.90.1750.10">
    <property type="entry name" value="Hect, E3 ligase catalytic domains"/>
    <property type="match status" value="1"/>
</dbReference>
<evidence type="ECO:0000259" key="14">
    <source>
        <dbReference type="PROSITE" id="PS50237"/>
    </source>
</evidence>
<gene>
    <name evidence="15" type="ORF">CC1G_03837</name>
</gene>
<dbReference type="Pfam" id="PF00397">
    <property type="entry name" value="WW"/>
    <property type="match status" value="3"/>
</dbReference>
<dbReference type="Gene3D" id="2.20.70.10">
    <property type="match status" value="2"/>
</dbReference>
<dbReference type="GO" id="GO:0016567">
    <property type="term" value="P:protein ubiquitination"/>
    <property type="evidence" value="ECO:0007669"/>
    <property type="project" value="UniProtKB-UniPathway"/>
</dbReference>
<keyword evidence="16" id="KW-1185">Reference proteome</keyword>
<dbReference type="PANTHER" id="PTHR11254">
    <property type="entry name" value="HECT DOMAIN UBIQUITIN-PROTEIN LIGASE"/>
    <property type="match status" value="1"/>
</dbReference>
<evidence type="ECO:0000256" key="10">
    <source>
        <dbReference type="PROSITE-ProRule" id="PRU00104"/>
    </source>
</evidence>
<dbReference type="PIRSF" id="PIRSF001569">
    <property type="entry name" value="E3_ub_ligase_SMURF1"/>
    <property type="match status" value="1"/>
</dbReference>
<dbReference type="InterPro" id="IPR000008">
    <property type="entry name" value="C2_dom"/>
</dbReference>
<dbReference type="VEuPathDB" id="FungiDB:CC1G_03837"/>
<feature type="region of interest" description="Disordered" evidence="11">
    <location>
        <begin position="166"/>
        <end position="292"/>
    </location>
</feature>
<evidence type="ECO:0000313" key="16">
    <source>
        <dbReference type="Proteomes" id="UP000001861"/>
    </source>
</evidence>
<dbReference type="InterPro" id="IPR001202">
    <property type="entry name" value="WW_dom"/>
</dbReference>
<dbReference type="InterPro" id="IPR035892">
    <property type="entry name" value="C2_domain_sf"/>
</dbReference>
<dbReference type="GO" id="GO:0006511">
    <property type="term" value="P:ubiquitin-dependent protein catabolic process"/>
    <property type="evidence" value="ECO:0007669"/>
    <property type="project" value="InterPro"/>
</dbReference>
<name>A8NGX0_COPC7</name>
<dbReference type="FunFam" id="2.20.70.10:FF:000017">
    <property type="entry name" value="E3 ubiquitin-protein ligase"/>
    <property type="match status" value="1"/>
</dbReference>
<feature type="domain" description="HECT" evidence="14">
    <location>
        <begin position="536"/>
        <end position="869"/>
    </location>
</feature>
<feature type="domain" description="C2" evidence="12">
    <location>
        <begin position="1"/>
        <end position="114"/>
    </location>
</feature>
<dbReference type="CDD" id="cd00078">
    <property type="entry name" value="HECTc"/>
    <property type="match status" value="1"/>
</dbReference>
<evidence type="ECO:0000259" key="13">
    <source>
        <dbReference type="PROSITE" id="PS50020"/>
    </source>
</evidence>
<dbReference type="GO" id="GO:0007034">
    <property type="term" value="P:vacuolar transport"/>
    <property type="evidence" value="ECO:0007669"/>
    <property type="project" value="UniProtKB-ARBA"/>
</dbReference>
<feature type="domain" description="WW" evidence="13">
    <location>
        <begin position="389"/>
        <end position="422"/>
    </location>
</feature>
<evidence type="ECO:0000313" key="15">
    <source>
        <dbReference type="EMBL" id="EAU88165.2"/>
    </source>
</evidence>
<dbReference type="SMART" id="SM00119">
    <property type="entry name" value="HECTc"/>
    <property type="match status" value="1"/>
</dbReference>
<evidence type="ECO:0000256" key="4">
    <source>
        <dbReference type="ARBA" id="ARBA00022490"/>
    </source>
</evidence>
<organism evidence="15 16">
    <name type="scientific">Coprinopsis cinerea (strain Okayama-7 / 130 / ATCC MYA-4618 / FGSC 9003)</name>
    <name type="common">Inky cap fungus</name>
    <name type="synonym">Hormographiella aspergillata</name>
    <dbReference type="NCBI Taxonomy" id="240176"/>
    <lineage>
        <taxon>Eukaryota</taxon>
        <taxon>Fungi</taxon>
        <taxon>Dikarya</taxon>
        <taxon>Basidiomycota</taxon>
        <taxon>Agaricomycotina</taxon>
        <taxon>Agaricomycetes</taxon>
        <taxon>Agaricomycetidae</taxon>
        <taxon>Agaricales</taxon>
        <taxon>Agaricineae</taxon>
        <taxon>Psathyrellaceae</taxon>
        <taxon>Coprinopsis</taxon>
    </lineage>
</organism>
<dbReference type="RefSeq" id="XP_001833620.2">
    <property type="nucleotide sequence ID" value="XM_001833568.2"/>
</dbReference>
<dbReference type="UniPathway" id="UPA00143"/>
<keyword evidence="4" id="KW-0963">Cytoplasm</keyword>
<dbReference type="GO" id="GO:0006886">
    <property type="term" value="P:intracellular protein transport"/>
    <property type="evidence" value="ECO:0007669"/>
    <property type="project" value="UniProtKB-ARBA"/>
</dbReference>
<evidence type="ECO:0000256" key="6">
    <source>
        <dbReference type="ARBA" id="ARBA00022737"/>
    </source>
</evidence>
<dbReference type="GO" id="GO:0061630">
    <property type="term" value="F:ubiquitin protein ligase activity"/>
    <property type="evidence" value="ECO:0007669"/>
    <property type="project" value="UniProtKB-EC"/>
</dbReference>
<feature type="compositionally biased region" description="Polar residues" evidence="11">
    <location>
        <begin position="313"/>
        <end position="335"/>
    </location>
</feature>
<comment type="caution">
    <text evidence="15">The sequence shown here is derived from an EMBL/GenBank/DDBJ whole genome shotgun (WGS) entry which is preliminary data.</text>
</comment>
<evidence type="ECO:0000256" key="11">
    <source>
        <dbReference type="SAM" id="MobiDB-lite"/>
    </source>
</evidence>
<comment type="subcellular location">
    <subcellularLocation>
        <location evidence="2">Cytoplasm</location>
    </subcellularLocation>
</comment>
<evidence type="ECO:0000259" key="12">
    <source>
        <dbReference type="PROSITE" id="PS50004"/>
    </source>
</evidence>
<dbReference type="FunFam" id="3.90.1750.10:FF:000005">
    <property type="entry name" value="E3 ubiquitin-protein ligase"/>
    <property type="match status" value="1"/>
</dbReference>
<dbReference type="Gene3D" id="3.30.2160.10">
    <property type="entry name" value="Hect, E3 ligase catalytic domain"/>
    <property type="match status" value="1"/>
</dbReference>
<protein>
    <recommendedName>
        <fullName evidence="8">E3 ubiquitin-protein ligase</fullName>
        <ecNumber evidence="8">2.3.2.26</ecNumber>
    </recommendedName>
</protein>
<feature type="active site" description="Glycyl thioester intermediate" evidence="9 10">
    <location>
        <position position="837"/>
    </location>
</feature>
<feature type="compositionally biased region" description="Low complexity" evidence="11">
    <location>
        <begin position="190"/>
        <end position="199"/>
    </location>
</feature>
<dbReference type="InterPro" id="IPR024928">
    <property type="entry name" value="E3_ub_ligase_SMURF1"/>
</dbReference>
<feature type="region of interest" description="Disordered" evidence="11">
    <location>
        <begin position="353"/>
        <end position="373"/>
    </location>
</feature>
<evidence type="ECO:0000256" key="9">
    <source>
        <dbReference type="PIRSR" id="PIRSR001569-1"/>
    </source>
</evidence>
<dbReference type="Gene3D" id="3.30.2410.10">
    <property type="entry name" value="Hect, E3 ligase catalytic domain"/>
    <property type="match status" value="1"/>
</dbReference>
<dbReference type="EMBL" id="AACS02000002">
    <property type="protein sequence ID" value="EAU88165.2"/>
    <property type="molecule type" value="Genomic_DNA"/>
</dbReference>
<dbReference type="SMART" id="SM00239">
    <property type="entry name" value="C2"/>
    <property type="match status" value="1"/>
</dbReference>
<dbReference type="InterPro" id="IPR000569">
    <property type="entry name" value="HECT_dom"/>
</dbReference>
<dbReference type="Gene3D" id="2.60.40.150">
    <property type="entry name" value="C2 domain"/>
    <property type="match status" value="1"/>
</dbReference>
<evidence type="ECO:0000256" key="1">
    <source>
        <dbReference type="ARBA" id="ARBA00000885"/>
    </source>
</evidence>
<dbReference type="SUPFAM" id="SSF51045">
    <property type="entry name" value="WW domain"/>
    <property type="match status" value="3"/>
</dbReference>
<proteinExistence type="predicted"/>
<dbReference type="InParanoid" id="A8NGX0"/>
<reference evidence="15 16" key="1">
    <citation type="journal article" date="2010" name="Proc. Natl. Acad. Sci. U.S.A.">
        <title>Insights into evolution of multicellular fungi from the assembled chromosomes of the mushroom Coprinopsis cinerea (Coprinus cinereus).</title>
        <authorList>
            <person name="Stajich J.E."/>
            <person name="Wilke S.K."/>
            <person name="Ahren D."/>
            <person name="Au C.H."/>
            <person name="Birren B.W."/>
            <person name="Borodovsky M."/>
            <person name="Burns C."/>
            <person name="Canback B."/>
            <person name="Casselton L.A."/>
            <person name="Cheng C.K."/>
            <person name="Deng J."/>
            <person name="Dietrich F.S."/>
            <person name="Fargo D.C."/>
            <person name="Farman M.L."/>
            <person name="Gathman A.C."/>
            <person name="Goldberg J."/>
            <person name="Guigo R."/>
            <person name="Hoegger P.J."/>
            <person name="Hooker J.B."/>
            <person name="Huggins A."/>
            <person name="James T.Y."/>
            <person name="Kamada T."/>
            <person name="Kilaru S."/>
            <person name="Kodira C."/>
            <person name="Kues U."/>
            <person name="Kupfer D."/>
            <person name="Kwan H.S."/>
            <person name="Lomsadze A."/>
            <person name="Li W."/>
            <person name="Lilly W.W."/>
            <person name="Ma L.J."/>
            <person name="Mackey A.J."/>
            <person name="Manning G."/>
            <person name="Martin F."/>
            <person name="Muraguchi H."/>
            <person name="Natvig D.O."/>
            <person name="Palmerini H."/>
            <person name="Ramesh M.A."/>
            <person name="Rehmeyer C.J."/>
            <person name="Roe B.A."/>
            <person name="Shenoy N."/>
            <person name="Stanke M."/>
            <person name="Ter-Hovhannisyan V."/>
            <person name="Tunlid A."/>
            <person name="Velagapudi R."/>
            <person name="Vision T.J."/>
            <person name="Zeng Q."/>
            <person name="Zolan M.E."/>
            <person name="Pukkila P.J."/>
        </authorList>
    </citation>
    <scope>NUCLEOTIDE SEQUENCE [LARGE SCALE GENOMIC DNA]</scope>
    <source>
        <strain evidence="16">Okayama-7 / 130 / ATCC MYA-4618 / FGSC 9003</strain>
    </source>
</reference>
<dbReference type="EC" id="2.3.2.26" evidence="8"/>
<evidence type="ECO:0000256" key="2">
    <source>
        <dbReference type="ARBA" id="ARBA00004496"/>
    </source>
</evidence>
<dbReference type="OMA" id="WKRPTLD"/>
<dbReference type="Pfam" id="PF00632">
    <property type="entry name" value="HECT"/>
    <property type="match status" value="1"/>
</dbReference>
<dbReference type="HOGENOM" id="CLU_002173_0_0_1"/>
<dbReference type="GO" id="GO:0072666">
    <property type="term" value="P:establishment of protein localization to vacuole"/>
    <property type="evidence" value="ECO:0007669"/>
    <property type="project" value="UniProtKB-ARBA"/>
</dbReference>
<dbReference type="FunFam" id="3.30.2410.10:FF:000001">
    <property type="entry name" value="E3 ubiquitin-protein ligase NEDD4-like"/>
    <property type="match status" value="1"/>
</dbReference>
<dbReference type="CDD" id="cd00201">
    <property type="entry name" value="WW"/>
    <property type="match status" value="3"/>
</dbReference>
<keyword evidence="5 8" id="KW-0808">Transferase</keyword>
<dbReference type="KEGG" id="cci:CC1G_03837"/>
<dbReference type="Proteomes" id="UP000001861">
    <property type="component" value="Unassembled WGS sequence"/>
</dbReference>
<dbReference type="SUPFAM" id="SSF56204">
    <property type="entry name" value="Hect, E3 ligase catalytic domain"/>
    <property type="match status" value="1"/>
</dbReference>
<dbReference type="InterPro" id="IPR035983">
    <property type="entry name" value="Hect_E3_ubiquitin_ligase"/>
</dbReference>
<comment type="pathway">
    <text evidence="3 8">Protein modification; protein ubiquitination.</text>
</comment>
<feature type="compositionally biased region" description="Low complexity" evidence="11">
    <location>
        <begin position="360"/>
        <end position="373"/>
    </location>
</feature>
<dbReference type="AlphaFoldDB" id="A8NGX0"/>
<comment type="catalytic activity">
    <reaction evidence="1 8">
        <text>S-ubiquitinyl-[E2 ubiquitin-conjugating enzyme]-L-cysteine + [acceptor protein]-L-lysine = [E2 ubiquitin-conjugating enzyme]-L-cysteine + N(6)-ubiquitinyl-[acceptor protein]-L-lysine.</text>
        <dbReference type="EC" id="2.3.2.26"/>
    </reaction>
</comment>
<keyword evidence="6" id="KW-0677">Repeat</keyword>
<keyword evidence="7 8" id="KW-0833">Ubl conjugation pathway</keyword>
<dbReference type="CDD" id="cd08382">
    <property type="entry name" value="C2_Smurf-like"/>
    <property type="match status" value="1"/>
</dbReference>
<dbReference type="Pfam" id="PF00168">
    <property type="entry name" value="C2"/>
    <property type="match status" value="1"/>
</dbReference>
<evidence type="ECO:0000256" key="5">
    <source>
        <dbReference type="ARBA" id="ARBA00022679"/>
    </source>
</evidence>
<sequence>MSVPPSASRTKKIRITVVAADGLSKRDVFRLPDPFAVITVDAEQTHTTSVIKKTLNPYWNESFDITVQDSSIVAVQIFDQRKFKRKDQGFLGVVNVRVADVLDLELGGHEMLTLDLKRSNDNLIVHGKLIIYLSTNVTQPITNPGPSQVSSLSTALADMGISNSPAASSANLPGTQSVASGSSLSRAQSATATPATETTTHSESLPNSSTASTAPSTAEEQSQTQPTSSSATTTTANSTTTQAATTTPTAATTASATNPAQSSSNPQSAAQANSTARANFNPNVDQFGPLPAGWERRLDPLGRTYYVDHNTRTTTWNRPSASAAVNTSTQDSETNAARDQHSRRLLADDLLEASNPGYRGSSTPAGASGAATPAVGALPTSTATVAGSGSLPHGWEERYTPEGRPYYVDHNTRTTTWVDPRRQQIIRVMGPNGQGSQLQPQAISQLGPLPSGWEMRLTSTARVYFVDHNTKTTTWDDPRLPSSLDANVPQYKRDFRRKLIYFRSQPAMRAQPGNCQIKIRRNHIFEDSYAEIMRQTPNDLKKRLMIKFDGEDGLDYGGLSREFFFLLSHEMFNPFYCLFEYSAHDNYTLQINPASGVNPEHLNYFKFIGRCLGLGIFHRRFLDAYFIVSFYKMILRKKVTLSDLESVDAELHRGLTWMLENDITDIIDETFTTVEERFGEMVTIDLKPGGSEVQVTEENKKEYVDCVVEYRISKRVKEQFEAFMSGFSELIPQDLITVFDERELELLIGGMSEIDVDDWTKFTDYRGYEVTDEVIQWFWKCVRSWPPERKSRLLQFATGTSRIPVNGFKDLQGSDGPRRFTIEKSGDPTMLPKSHTCFNRIDLPPYKDYATLEQKLTLAVEETVGFGQE</sequence>
<dbReference type="PROSITE" id="PS50237">
    <property type="entry name" value="HECT"/>
    <property type="match status" value="1"/>
</dbReference>
<dbReference type="PANTHER" id="PTHR11254:SF440">
    <property type="entry name" value="E3 UBIQUITIN-PROTEIN LIGASE NEDD-4"/>
    <property type="match status" value="1"/>
</dbReference>
<dbReference type="FunFam" id="2.20.70.10:FF:000011">
    <property type="entry name" value="E3 ubiquitin-protein ligase"/>
    <property type="match status" value="1"/>
</dbReference>
<feature type="domain" description="WW" evidence="13">
    <location>
        <begin position="288"/>
        <end position="321"/>
    </location>
</feature>
<dbReference type="InterPro" id="IPR036020">
    <property type="entry name" value="WW_dom_sf"/>
</dbReference>
<feature type="domain" description="WW" evidence="13">
    <location>
        <begin position="447"/>
        <end position="480"/>
    </location>
</feature>
<dbReference type="InterPro" id="IPR050409">
    <property type="entry name" value="E3_ubiq-protein_ligase"/>
</dbReference>
<dbReference type="PROSITE" id="PS50020">
    <property type="entry name" value="WW_DOMAIN_2"/>
    <property type="match status" value="3"/>
</dbReference>
<dbReference type="STRING" id="240176.A8NGX0"/>
<dbReference type="FunFam" id="2.60.40.150:FF:000156">
    <property type="entry name" value="E3 ubiquitin-protein ligase"/>
    <property type="match status" value="1"/>
</dbReference>
<dbReference type="PROSITE" id="PS01159">
    <property type="entry name" value="WW_DOMAIN_1"/>
    <property type="match status" value="3"/>
</dbReference>